<dbReference type="InterPro" id="IPR000719">
    <property type="entry name" value="Prot_kinase_dom"/>
</dbReference>
<dbReference type="GO" id="GO:0004672">
    <property type="term" value="F:protein kinase activity"/>
    <property type="evidence" value="ECO:0007669"/>
    <property type="project" value="InterPro"/>
</dbReference>
<accession>A0A2U1JJ76</accession>
<keyword evidence="3" id="KW-0547">Nucleotide-binding</keyword>
<feature type="domain" description="Protein kinase" evidence="4">
    <location>
        <begin position="206"/>
        <end position="433"/>
    </location>
</feature>
<dbReference type="RefSeq" id="WP_116724939.1">
    <property type="nucleotide sequence ID" value="NZ_QCZI01000009.1"/>
</dbReference>
<feature type="binding site" evidence="3">
    <location>
        <position position="235"/>
    </location>
    <ligand>
        <name>ATP</name>
        <dbReference type="ChEBI" id="CHEBI:30616"/>
    </ligand>
</feature>
<dbReference type="CDD" id="cd00180">
    <property type="entry name" value="PKc"/>
    <property type="match status" value="1"/>
</dbReference>
<evidence type="ECO:0000313" key="5">
    <source>
        <dbReference type="EMBL" id="PWA05065.1"/>
    </source>
</evidence>
<name>A0A2U1JJ76_9FLAO</name>
<protein>
    <submittedName>
        <fullName evidence="5">Protein kinase</fullName>
    </submittedName>
</protein>
<dbReference type="GO" id="GO:0005524">
    <property type="term" value="F:ATP binding"/>
    <property type="evidence" value="ECO:0007669"/>
    <property type="project" value="UniProtKB-UniRule"/>
</dbReference>
<keyword evidence="3" id="KW-0067">ATP-binding</keyword>
<keyword evidence="5" id="KW-0808">Transferase</keyword>
<dbReference type="PROSITE" id="PS00107">
    <property type="entry name" value="PROTEIN_KINASE_ATP"/>
    <property type="match status" value="1"/>
</dbReference>
<keyword evidence="5" id="KW-0418">Kinase</keyword>
<gene>
    <name evidence="5" type="ORF">DB895_08515</name>
</gene>
<dbReference type="InterPro" id="IPR017441">
    <property type="entry name" value="Protein_kinase_ATP_BS"/>
</dbReference>
<dbReference type="SUPFAM" id="SSF56112">
    <property type="entry name" value="Protein kinase-like (PK-like)"/>
    <property type="match status" value="1"/>
</dbReference>
<dbReference type="PANTHER" id="PTHR48051">
    <property type="match status" value="1"/>
</dbReference>
<evidence type="ECO:0000259" key="4">
    <source>
        <dbReference type="PROSITE" id="PS50011"/>
    </source>
</evidence>
<dbReference type="GO" id="GO:0005737">
    <property type="term" value="C:cytoplasm"/>
    <property type="evidence" value="ECO:0007669"/>
    <property type="project" value="TreeGrafter"/>
</dbReference>
<organism evidence="5 6">
    <name type="scientific">Flavobacterium psychrotolerans</name>
    <dbReference type="NCBI Taxonomy" id="2169410"/>
    <lineage>
        <taxon>Bacteria</taxon>
        <taxon>Pseudomonadati</taxon>
        <taxon>Bacteroidota</taxon>
        <taxon>Flavobacteriia</taxon>
        <taxon>Flavobacteriales</taxon>
        <taxon>Flavobacteriaceae</taxon>
        <taxon>Flavobacterium</taxon>
    </lineage>
</organism>
<dbReference type="AlphaFoldDB" id="A0A2U1JJ76"/>
<dbReference type="Pfam" id="PF00560">
    <property type="entry name" value="LRR_1"/>
    <property type="match status" value="1"/>
</dbReference>
<dbReference type="PANTHER" id="PTHR48051:SF1">
    <property type="entry name" value="RAS SUPPRESSOR PROTEIN 1"/>
    <property type="match status" value="1"/>
</dbReference>
<dbReference type="OrthoDB" id="627712at2"/>
<proteinExistence type="predicted"/>
<dbReference type="PROSITE" id="PS50011">
    <property type="entry name" value="PROTEIN_KINASE_DOM"/>
    <property type="match status" value="1"/>
</dbReference>
<dbReference type="Proteomes" id="UP000245449">
    <property type="component" value="Unassembled WGS sequence"/>
</dbReference>
<comment type="caution">
    <text evidence="5">The sequence shown here is derived from an EMBL/GenBank/DDBJ whole genome shotgun (WGS) entry which is preliminary data.</text>
</comment>
<keyword evidence="6" id="KW-1185">Reference proteome</keyword>
<dbReference type="Gene3D" id="1.10.510.10">
    <property type="entry name" value="Transferase(Phosphotransferase) domain 1"/>
    <property type="match status" value="1"/>
</dbReference>
<sequence>MKSNIIKNCVQNNSLSEVKHIEIAEGLTEFPRELFEWCDTLEILDLSNNKLSALPADFGKFKKLKIVFFANNEFREFPKVLADCPELSMVGFKSNKIAFIPENAFPKKLRWLILTDNKIACLPNSIGKCVQLQKCALAGNQLMHLPSEMANCRNLELLRISANQLQELPQWLIELPRLSWLAFSGNPCSSKVMDYPEIEFISWEELELQEQLGEGASGFIYKAFWKTRQKSVAIKLFKGKVTSDGYPSDELATCLATGNHPNLVPLLAQIQKHPENKQGFVMELIAPEFTNLGNPPSLETCSRDVFASDQKFEWLEAIELITSIASAAKHLHNKGILHGDLYAHNTLYRIDGYGYLGDFGAASFYDKNSSFSKGIERLDVRAFGCFMEDILTRTTYSDENKFQKISSIMNSCLDEDYKKRPDFKDVLEVIQNL</sequence>
<dbReference type="EMBL" id="QCZI01000009">
    <property type="protein sequence ID" value="PWA05065.1"/>
    <property type="molecule type" value="Genomic_DNA"/>
</dbReference>
<dbReference type="InterPro" id="IPR001611">
    <property type="entry name" value="Leu-rich_rpt"/>
</dbReference>
<evidence type="ECO:0000256" key="2">
    <source>
        <dbReference type="ARBA" id="ARBA00022737"/>
    </source>
</evidence>
<dbReference type="Pfam" id="PF00069">
    <property type="entry name" value="Pkinase"/>
    <property type="match status" value="1"/>
</dbReference>
<dbReference type="Gene3D" id="3.80.10.10">
    <property type="entry name" value="Ribonuclease Inhibitor"/>
    <property type="match status" value="1"/>
</dbReference>
<keyword evidence="1" id="KW-0433">Leucine-rich repeat</keyword>
<dbReference type="InterPro" id="IPR050216">
    <property type="entry name" value="LRR_domain-containing"/>
</dbReference>
<dbReference type="SMART" id="SM00364">
    <property type="entry name" value="LRR_BAC"/>
    <property type="match status" value="3"/>
</dbReference>
<dbReference type="InterPro" id="IPR011009">
    <property type="entry name" value="Kinase-like_dom_sf"/>
</dbReference>
<evidence type="ECO:0000256" key="3">
    <source>
        <dbReference type="PROSITE-ProRule" id="PRU10141"/>
    </source>
</evidence>
<keyword evidence="2" id="KW-0677">Repeat</keyword>
<dbReference type="Gene3D" id="3.30.200.20">
    <property type="entry name" value="Phosphorylase Kinase, domain 1"/>
    <property type="match status" value="1"/>
</dbReference>
<reference evidence="5 6" key="1">
    <citation type="submission" date="2018-04" db="EMBL/GenBank/DDBJ databases">
        <title>Flavobacterium sp. nov., isolated from glacier ice.</title>
        <authorList>
            <person name="Liu Q."/>
            <person name="Xin Y.-H."/>
        </authorList>
    </citation>
    <scope>NUCLEOTIDE SEQUENCE [LARGE SCALE GENOMIC DNA]</scope>
    <source>
        <strain evidence="5 6">RB1R5</strain>
    </source>
</reference>
<dbReference type="SUPFAM" id="SSF52058">
    <property type="entry name" value="L domain-like"/>
    <property type="match status" value="1"/>
</dbReference>
<evidence type="ECO:0000256" key="1">
    <source>
        <dbReference type="ARBA" id="ARBA00022614"/>
    </source>
</evidence>
<evidence type="ECO:0000313" key="6">
    <source>
        <dbReference type="Proteomes" id="UP000245449"/>
    </source>
</evidence>
<dbReference type="InterPro" id="IPR032675">
    <property type="entry name" value="LRR_dom_sf"/>
</dbReference>